<comment type="caution">
    <text evidence="1">The sequence shown here is derived from an EMBL/GenBank/DDBJ whole genome shotgun (WGS) entry which is preliminary data.</text>
</comment>
<accession>A0ABQ9GTV0</accession>
<protein>
    <submittedName>
        <fullName evidence="1">Uncharacterized protein</fullName>
    </submittedName>
</protein>
<evidence type="ECO:0000313" key="1">
    <source>
        <dbReference type="EMBL" id="KAJ8875445.1"/>
    </source>
</evidence>
<gene>
    <name evidence="1" type="ORF">PR048_023340</name>
</gene>
<keyword evidence="2" id="KW-1185">Reference proteome</keyword>
<reference evidence="1 2" key="1">
    <citation type="submission" date="2023-02" db="EMBL/GenBank/DDBJ databases">
        <title>LHISI_Scaffold_Assembly.</title>
        <authorList>
            <person name="Stuart O.P."/>
            <person name="Cleave R."/>
            <person name="Magrath M.J.L."/>
            <person name="Mikheyev A.S."/>
        </authorList>
    </citation>
    <scope>NUCLEOTIDE SEQUENCE [LARGE SCALE GENOMIC DNA]</scope>
    <source>
        <strain evidence="1">Daus_M_001</strain>
        <tissue evidence="1">Leg muscle</tissue>
    </source>
</reference>
<proteinExistence type="predicted"/>
<organism evidence="1 2">
    <name type="scientific">Dryococelus australis</name>
    <dbReference type="NCBI Taxonomy" id="614101"/>
    <lineage>
        <taxon>Eukaryota</taxon>
        <taxon>Metazoa</taxon>
        <taxon>Ecdysozoa</taxon>
        <taxon>Arthropoda</taxon>
        <taxon>Hexapoda</taxon>
        <taxon>Insecta</taxon>
        <taxon>Pterygota</taxon>
        <taxon>Neoptera</taxon>
        <taxon>Polyneoptera</taxon>
        <taxon>Phasmatodea</taxon>
        <taxon>Verophasmatodea</taxon>
        <taxon>Anareolatae</taxon>
        <taxon>Phasmatidae</taxon>
        <taxon>Eurycanthinae</taxon>
        <taxon>Dryococelus</taxon>
    </lineage>
</organism>
<dbReference type="Proteomes" id="UP001159363">
    <property type="component" value="Chromosome 8"/>
</dbReference>
<sequence>MMPRKKISICHNRTKLKKKKKKFDMQQCQSTSDQNSVAFYKRQLWTYNITVHNCDDGHAYCYLWHEGMAGRGANEVDSHIAVMFMVALQKSPYLHTIEHKCLLPGHTHMECDSDHSLIERKKKYNGNIEHRHDWAQLIRQTGRKKKKLLEKTVNFAGLLTGQLQQRKMYTDGNIFNWRRLDESDFKTVSFRRRGKSDTLLHPQLEYKSPNPITVEKKKDLIDLLELVSRVSPVLQGTGNIKVCYKCASRYYSRRTGQQ</sequence>
<dbReference type="PANTHER" id="PTHR10773:SF19">
    <property type="match status" value="1"/>
</dbReference>
<dbReference type="PANTHER" id="PTHR10773">
    <property type="entry name" value="DNA-DIRECTED RNA POLYMERASES I, II, AND III SUBUNIT RPABC2"/>
    <property type="match status" value="1"/>
</dbReference>
<evidence type="ECO:0000313" key="2">
    <source>
        <dbReference type="Proteomes" id="UP001159363"/>
    </source>
</evidence>
<dbReference type="EMBL" id="JARBHB010000009">
    <property type="protein sequence ID" value="KAJ8875445.1"/>
    <property type="molecule type" value="Genomic_DNA"/>
</dbReference>
<name>A0ABQ9GTV0_9NEOP</name>